<reference evidence="1" key="1">
    <citation type="journal article" date="2014" name="Front. Microbiol.">
        <title>High frequency of phylogenetically diverse reductive dehalogenase-homologous genes in deep subseafloor sedimentary metagenomes.</title>
        <authorList>
            <person name="Kawai M."/>
            <person name="Futagami T."/>
            <person name="Toyoda A."/>
            <person name="Takaki Y."/>
            <person name="Nishi S."/>
            <person name="Hori S."/>
            <person name="Arai W."/>
            <person name="Tsubouchi T."/>
            <person name="Morono Y."/>
            <person name="Uchiyama I."/>
            <person name="Ito T."/>
            <person name="Fujiyama A."/>
            <person name="Inagaki F."/>
            <person name="Takami H."/>
        </authorList>
    </citation>
    <scope>NUCLEOTIDE SEQUENCE</scope>
    <source>
        <strain evidence="1">Expedition CK06-06</strain>
    </source>
</reference>
<dbReference type="EMBL" id="BARV01018130">
    <property type="protein sequence ID" value="GAI30948.1"/>
    <property type="molecule type" value="Genomic_DNA"/>
</dbReference>
<proteinExistence type="predicted"/>
<sequence>ADYEQLGLPVSYLDSFGQRVRKVNLKQVNDAAKRYFSLKGAVTSKAGTFSAGK</sequence>
<dbReference type="SUPFAM" id="SSF63411">
    <property type="entry name" value="LuxS/MPP-like metallohydrolase"/>
    <property type="match status" value="1"/>
</dbReference>
<accession>X1MI64</accession>
<organism evidence="1">
    <name type="scientific">marine sediment metagenome</name>
    <dbReference type="NCBI Taxonomy" id="412755"/>
    <lineage>
        <taxon>unclassified sequences</taxon>
        <taxon>metagenomes</taxon>
        <taxon>ecological metagenomes</taxon>
    </lineage>
</organism>
<dbReference type="InterPro" id="IPR011249">
    <property type="entry name" value="Metalloenz_LuxS/M16"/>
</dbReference>
<comment type="caution">
    <text evidence="1">The sequence shown here is derived from an EMBL/GenBank/DDBJ whole genome shotgun (WGS) entry which is preliminary data.</text>
</comment>
<evidence type="ECO:0000313" key="1">
    <source>
        <dbReference type="EMBL" id="GAI30948.1"/>
    </source>
</evidence>
<dbReference type="AlphaFoldDB" id="X1MI64"/>
<name>X1MI64_9ZZZZ</name>
<dbReference type="Gene3D" id="3.30.830.10">
    <property type="entry name" value="Metalloenzyme, LuxS/M16 peptidase-like"/>
    <property type="match status" value="1"/>
</dbReference>
<gene>
    <name evidence="1" type="ORF">S06H3_30735</name>
</gene>
<protein>
    <submittedName>
        <fullName evidence="1">Uncharacterized protein</fullName>
    </submittedName>
</protein>
<feature type="non-terminal residue" evidence="1">
    <location>
        <position position="1"/>
    </location>
</feature>
<dbReference type="GO" id="GO:0046872">
    <property type="term" value="F:metal ion binding"/>
    <property type="evidence" value="ECO:0007669"/>
    <property type="project" value="InterPro"/>
</dbReference>